<protein>
    <recommendedName>
        <fullName evidence="3">Reverse transcriptase domain-containing protein</fullName>
    </recommendedName>
</protein>
<reference evidence="1" key="1">
    <citation type="submission" date="2023-07" db="EMBL/GenBank/DDBJ databases">
        <title>Chromosome-level genome assembly of Artemia franciscana.</title>
        <authorList>
            <person name="Jo E."/>
        </authorList>
    </citation>
    <scope>NUCLEOTIDE SEQUENCE</scope>
    <source>
        <tissue evidence="1">Whole body</tissue>
    </source>
</reference>
<sequence>MISSKQNVYGEGHEEFPFEFGVKQGCVLFPTLFNYCIDLVLENALFSHPGVKIRQNVSPGDLEYADDFRILYDSEKDQTIIDDVVTLADRIGPKVITEKRQNLW</sequence>
<dbReference type="Proteomes" id="UP001187531">
    <property type="component" value="Unassembled WGS sequence"/>
</dbReference>
<evidence type="ECO:0000313" key="1">
    <source>
        <dbReference type="EMBL" id="KAK2726148.1"/>
    </source>
</evidence>
<dbReference type="EMBL" id="JAVRJZ010000002">
    <property type="protein sequence ID" value="KAK2726148.1"/>
    <property type="molecule type" value="Genomic_DNA"/>
</dbReference>
<evidence type="ECO:0008006" key="3">
    <source>
        <dbReference type="Google" id="ProtNLM"/>
    </source>
</evidence>
<keyword evidence="2" id="KW-1185">Reference proteome</keyword>
<dbReference type="AlphaFoldDB" id="A0AA88LCB7"/>
<comment type="caution">
    <text evidence="1">The sequence shown here is derived from an EMBL/GenBank/DDBJ whole genome shotgun (WGS) entry which is preliminary data.</text>
</comment>
<evidence type="ECO:0000313" key="2">
    <source>
        <dbReference type="Proteomes" id="UP001187531"/>
    </source>
</evidence>
<accession>A0AA88LCB7</accession>
<name>A0AA88LCB7_ARTSF</name>
<organism evidence="1 2">
    <name type="scientific">Artemia franciscana</name>
    <name type="common">Brine shrimp</name>
    <name type="synonym">Artemia sanfranciscana</name>
    <dbReference type="NCBI Taxonomy" id="6661"/>
    <lineage>
        <taxon>Eukaryota</taxon>
        <taxon>Metazoa</taxon>
        <taxon>Ecdysozoa</taxon>
        <taxon>Arthropoda</taxon>
        <taxon>Crustacea</taxon>
        <taxon>Branchiopoda</taxon>
        <taxon>Anostraca</taxon>
        <taxon>Artemiidae</taxon>
        <taxon>Artemia</taxon>
    </lineage>
</organism>
<gene>
    <name evidence="1" type="ORF">QYM36_000564</name>
</gene>
<proteinExistence type="predicted"/>